<dbReference type="InterPro" id="IPR023996">
    <property type="entry name" value="TonB-dep_OMP_SusC/RagA"/>
</dbReference>
<evidence type="ECO:0000256" key="3">
    <source>
        <dbReference type="ARBA" id="ARBA00022452"/>
    </source>
</evidence>
<name>A0ABT7WFE7_9FLAO</name>
<dbReference type="InterPro" id="IPR036942">
    <property type="entry name" value="Beta-barrel_TonB_sf"/>
</dbReference>
<feature type="signal peptide" evidence="8">
    <location>
        <begin position="1"/>
        <end position="23"/>
    </location>
</feature>
<dbReference type="RefSeq" id="WP_289724949.1">
    <property type="nucleotide sequence ID" value="NZ_JAUDUY010000003.1"/>
</dbReference>
<evidence type="ECO:0000313" key="11">
    <source>
        <dbReference type="Proteomes" id="UP001174839"/>
    </source>
</evidence>
<keyword evidence="11" id="KW-1185">Reference proteome</keyword>
<comment type="similarity">
    <text evidence="7">Belongs to the TonB-dependent receptor family.</text>
</comment>
<dbReference type="Pfam" id="PF07715">
    <property type="entry name" value="Plug"/>
    <property type="match status" value="1"/>
</dbReference>
<organism evidence="10 11">
    <name type="scientific">Robiginitalea aurantiaca</name>
    <dbReference type="NCBI Taxonomy" id="3056915"/>
    <lineage>
        <taxon>Bacteria</taxon>
        <taxon>Pseudomonadati</taxon>
        <taxon>Bacteroidota</taxon>
        <taxon>Flavobacteriia</taxon>
        <taxon>Flavobacteriales</taxon>
        <taxon>Flavobacteriaceae</taxon>
        <taxon>Robiginitalea</taxon>
    </lineage>
</organism>
<comment type="caution">
    <text evidence="10">The sequence shown here is derived from an EMBL/GenBank/DDBJ whole genome shotgun (WGS) entry which is preliminary data.</text>
</comment>
<keyword evidence="2 7" id="KW-0813">Transport</keyword>
<keyword evidence="3 7" id="KW-1134">Transmembrane beta strand</keyword>
<evidence type="ECO:0000256" key="7">
    <source>
        <dbReference type="PROSITE-ProRule" id="PRU01360"/>
    </source>
</evidence>
<keyword evidence="5 7" id="KW-0472">Membrane</keyword>
<dbReference type="SUPFAM" id="SSF56935">
    <property type="entry name" value="Porins"/>
    <property type="match status" value="1"/>
</dbReference>
<proteinExistence type="inferred from homology"/>
<dbReference type="InterPro" id="IPR039426">
    <property type="entry name" value="TonB-dep_rcpt-like"/>
</dbReference>
<dbReference type="NCBIfam" id="TIGR04057">
    <property type="entry name" value="SusC_RagA_signa"/>
    <property type="match status" value="1"/>
</dbReference>
<dbReference type="InterPro" id="IPR012910">
    <property type="entry name" value="Plug_dom"/>
</dbReference>
<evidence type="ECO:0000256" key="6">
    <source>
        <dbReference type="ARBA" id="ARBA00023237"/>
    </source>
</evidence>
<evidence type="ECO:0000256" key="8">
    <source>
        <dbReference type="SAM" id="SignalP"/>
    </source>
</evidence>
<evidence type="ECO:0000259" key="9">
    <source>
        <dbReference type="Pfam" id="PF07715"/>
    </source>
</evidence>
<keyword evidence="4 7" id="KW-0812">Transmembrane</keyword>
<feature type="chain" id="PRO_5046313072" evidence="8">
    <location>
        <begin position="24"/>
        <end position="1012"/>
    </location>
</feature>
<evidence type="ECO:0000256" key="5">
    <source>
        <dbReference type="ARBA" id="ARBA00023136"/>
    </source>
</evidence>
<accession>A0ABT7WFE7</accession>
<keyword evidence="8" id="KW-0732">Signal</keyword>
<keyword evidence="6 7" id="KW-0998">Cell outer membrane</keyword>
<dbReference type="InterPro" id="IPR037066">
    <property type="entry name" value="Plug_dom_sf"/>
</dbReference>
<dbReference type="SUPFAM" id="SSF49464">
    <property type="entry name" value="Carboxypeptidase regulatory domain-like"/>
    <property type="match status" value="1"/>
</dbReference>
<dbReference type="Gene3D" id="2.40.170.20">
    <property type="entry name" value="TonB-dependent receptor, beta-barrel domain"/>
    <property type="match status" value="1"/>
</dbReference>
<evidence type="ECO:0000256" key="2">
    <source>
        <dbReference type="ARBA" id="ARBA00022448"/>
    </source>
</evidence>
<dbReference type="Pfam" id="PF13715">
    <property type="entry name" value="CarbopepD_reg_2"/>
    <property type="match status" value="1"/>
</dbReference>
<protein>
    <submittedName>
        <fullName evidence="10">SusC/RagA family TonB-linked outer membrane protein</fullName>
    </submittedName>
</protein>
<evidence type="ECO:0000256" key="1">
    <source>
        <dbReference type="ARBA" id="ARBA00004571"/>
    </source>
</evidence>
<sequence length="1012" mass="112693">MRSKLSWILTPLLVLLSLSFSFAQERAVSGNVVDQDNVPLPGVSVVVVGTARGTQTDFDGNYSIRVNSNETLRFTYIGQKTVDRNVGTANVINVQMQEDAEALEEVVVQGYRTATREKSSIASQTVSAETIENRPNANVIQTLSGQVAGLDISTGSGQPGAAPTVRLRGVNSINGNTAPLYIIDGTPVDEDNFRSINPQDIESVDVLKDAGATAVYGNRGANGVILIKTKRGKFNTPLAINYTGILSYSSLQDNDYNLMDSQEQLTLENQRGAGRGATLTPQEIAAAPTFDWADFFFRTGLTQNHNLTLQSGGKNFTQFTSLGYFDQEGILQDSDLKRFSIRNNVTGRSENERFNYGTNLSINYSESNEPNAIGGSGINRNYILGAYQSVPYITPDDYTNGEDLLSPLLFSNTPLFLLDRLLTYTRREDEVKIIGSFDAHYKITPELTANIVMSADYQSEFLTRAEGPESFNALLFGGAENPTSGFQQQSSTRQFTYNQVTSLNYANSWGRHSVDAGVYTEYFKAHFRQFGYFANGLDPKTFYPGDGSGLIPVRFDQDAQALLFVDTANAQILNAGLFSYFAQADYDYDTRYGFTGTIRRDASYRFAGSNKWATFYSVAGRWNIHNEAFMDGSVFDQLKLRASYGTAGNQRISGTTYFSAPDLTENFFATGTGYANQNSLFLSQIANTTLRWETVTQFDVGVDFQMFDSKVRGTVDYYDKKTSDLFQSTPVSAINSVTSLDANTGELFNRGFDFTLNWDVIRSTKADGFNLTLNGVGNFNETEIANVPTDNGEVLNANDNRVGLRNGGVFNEYFLLRYAGVNPANGNLLFLTADGDVTENPDADTDRVWLGKNLIPKWQGSFGFNMDFKGFFMTTQFNYVTGVDRFDNDLSGFQNPDNIGQFRTTRDLLRAWTPENRVTDIPSYDAFNRAAFTSDRYLREADYVRLRFLQLGYNFPQRFIEKTGFSRLRIFGNAENLFTWTKWRGFDAEAQNNTSRLYPTPRIISLGVELGF</sequence>
<dbReference type="NCBIfam" id="TIGR04056">
    <property type="entry name" value="OMP_RagA_SusC"/>
    <property type="match status" value="1"/>
</dbReference>
<dbReference type="PROSITE" id="PS52016">
    <property type="entry name" value="TONB_DEPENDENT_REC_3"/>
    <property type="match status" value="1"/>
</dbReference>
<feature type="domain" description="TonB-dependent receptor plug" evidence="9">
    <location>
        <begin position="118"/>
        <end position="224"/>
    </location>
</feature>
<dbReference type="EMBL" id="JAUDUY010000003">
    <property type="protein sequence ID" value="MDM9631598.1"/>
    <property type="molecule type" value="Genomic_DNA"/>
</dbReference>
<comment type="subcellular location">
    <subcellularLocation>
        <location evidence="1 7">Cell outer membrane</location>
        <topology evidence="1 7">Multi-pass membrane protein</topology>
    </subcellularLocation>
</comment>
<evidence type="ECO:0000256" key="4">
    <source>
        <dbReference type="ARBA" id="ARBA00022692"/>
    </source>
</evidence>
<dbReference type="Gene3D" id="2.170.130.10">
    <property type="entry name" value="TonB-dependent receptor, plug domain"/>
    <property type="match status" value="1"/>
</dbReference>
<gene>
    <name evidence="10" type="ORF">QU605_08960</name>
</gene>
<dbReference type="Gene3D" id="2.60.40.1120">
    <property type="entry name" value="Carboxypeptidase-like, regulatory domain"/>
    <property type="match status" value="1"/>
</dbReference>
<dbReference type="InterPro" id="IPR008969">
    <property type="entry name" value="CarboxyPept-like_regulatory"/>
</dbReference>
<dbReference type="InterPro" id="IPR023997">
    <property type="entry name" value="TonB-dep_OMP_SusC/RagA_CS"/>
</dbReference>
<dbReference type="Proteomes" id="UP001174839">
    <property type="component" value="Unassembled WGS sequence"/>
</dbReference>
<evidence type="ECO:0000313" key="10">
    <source>
        <dbReference type="EMBL" id="MDM9631598.1"/>
    </source>
</evidence>
<reference evidence="10" key="1">
    <citation type="submission" date="2023-06" db="EMBL/GenBank/DDBJ databases">
        <title>Robiginitalea aurantiacus sp. nov. and Algoriphagus sediminis sp. nov., isolated from coastal sediment.</title>
        <authorList>
            <person name="Zhou Z.Y."/>
            <person name="An J."/>
            <person name="Jia Y.W."/>
            <person name="Du Z.J."/>
        </authorList>
    </citation>
    <scope>NUCLEOTIDE SEQUENCE</scope>
    <source>
        <strain evidence="10">M39</strain>
    </source>
</reference>